<sequence>MREEQLLNERDYTDGFPIADRMIFLNHAAVAPISGRSAEAMKEYADQAAEAAYVGSGWYTGKIDAVRDLAAKVIGAKGREEIAFIPNTTTGLAMVANGLNWQAGDSVVITDVEYPANRYPWENLAKTKGIKLIEVKQRDDARIHIEDVVDAIEDGTRVVSLSHAQFASGHRIDLKPISEAIHAKGGYLCVDGIQSVGVLPVDVRAMGIDFLSADGHKWMLAPEGLGIFYCKEELAEKLYPTVVGWMNMVDADNYGQYQFELLKDARRFEPGSSNVAGILGLGGSLALIMEVGIDEIWQRVDALQAIAEKGLVEKGYRIFSPREKQEERSGILIFEHPNKPELHQKIVNEMERSGVIIALREGRLRVSPHFYNTVGHMKKFVEALPMI</sequence>
<dbReference type="EMBL" id="CP036425">
    <property type="protein sequence ID" value="QDU34232.1"/>
    <property type="molecule type" value="Genomic_DNA"/>
</dbReference>
<accession>A0A517YVM4</accession>
<keyword evidence="4" id="KW-1185">Reference proteome</keyword>
<keyword evidence="1" id="KW-0663">Pyridoxal phosphate</keyword>
<protein>
    <submittedName>
        <fullName evidence="3">Putative cysteine desulfurase</fullName>
        <ecNumber evidence="3">2.8.1.7</ecNumber>
    </submittedName>
</protein>
<dbReference type="InterPro" id="IPR015421">
    <property type="entry name" value="PyrdxlP-dep_Trfase_major"/>
</dbReference>
<proteinExistence type="predicted"/>
<dbReference type="KEGG" id="pcor:KS4_22970"/>
<dbReference type="Proteomes" id="UP000317369">
    <property type="component" value="Chromosome"/>
</dbReference>
<dbReference type="InterPro" id="IPR000192">
    <property type="entry name" value="Aminotrans_V_dom"/>
</dbReference>
<dbReference type="Gene3D" id="3.40.640.10">
    <property type="entry name" value="Type I PLP-dependent aspartate aminotransferase-like (Major domain)"/>
    <property type="match status" value="1"/>
</dbReference>
<dbReference type="InterPro" id="IPR015424">
    <property type="entry name" value="PyrdxlP-dep_Trfase"/>
</dbReference>
<dbReference type="OrthoDB" id="9804366at2"/>
<evidence type="ECO:0000259" key="2">
    <source>
        <dbReference type="Pfam" id="PF00266"/>
    </source>
</evidence>
<dbReference type="PANTHER" id="PTHR43586:SF15">
    <property type="entry name" value="BLR3095 PROTEIN"/>
    <property type="match status" value="1"/>
</dbReference>
<keyword evidence="3" id="KW-0808">Transferase</keyword>
<feature type="domain" description="Aminotransferase class V" evidence="2">
    <location>
        <begin position="23"/>
        <end position="350"/>
    </location>
</feature>
<dbReference type="AlphaFoldDB" id="A0A517YVM4"/>
<evidence type="ECO:0000256" key="1">
    <source>
        <dbReference type="ARBA" id="ARBA00022898"/>
    </source>
</evidence>
<reference evidence="3 4" key="1">
    <citation type="submission" date="2019-02" db="EMBL/GenBank/DDBJ databases">
        <title>Deep-cultivation of Planctomycetes and their phenomic and genomic characterization uncovers novel biology.</title>
        <authorList>
            <person name="Wiegand S."/>
            <person name="Jogler M."/>
            <person name="Boedeker C."/>
            <person name="Pinto D."/>
            <person name="Vollmers J."/>
            <person name="Rivas-Marin E."/>
            <person name="Kohn T."/>
            <person name="Peeters S.H."/>
            <person name="Heuer A."/>
            <person name="Rast P."/>
            <person name="Oberbeckmann S."/>
            <person name="Bunk B."/>
            <person name="Jeske O."/>
            <person name="Meyerdierks A."/>
            <person name="Storesund J.E."/>
            <person name="Kallscheuer N."/>
            <person name="Luecker S."/>
            <person name="Lage O.M."/>
            <person name="Pohl T."/>
            <person name="Merkel B.J."/>
            <person name="Hornburger P."/>
            <person name="Mueller R.-W."/>
            <person name="Bruemmer F."/>
            <person name="Labrenz M."/>
            <person name="Spormann A.M."/>
            <person name="Op den Camp H."/>
            <person name="Overmann J."/>
            <person name="Amann R."/>
            <person name="Jetten M.S.M."/>
            <person name="Mascher T."/>
            <person name="Medema M.H."/>
            <person name="Devos D.P."/>
            <person name="Kaster A.-K."/>
            <person name="Ovreas L."/>
            <person name="Rohde M."/>
            <person name="Galperin M.Y."/>
            <person name="Jogler C."/>
        </authorList>
    </citation>
    <scope>NUCLEOTIDE SEQUENCE [LARGE SCALE GENOMIC DNA]</scope>
    <source>
        <strain evidence="3 4">KS4</strain>
    </source>
</reference>
<organism evidence="3 4">
    <name type="scientific">Poriferisphaera corsica</name>
    <dbReference type="NCBI Taxonomy" id="2528020"/>
    <lineage>
        <taxon>Bacteria</taxon>
        <taxon>Pseudomonadati</taxon>
        <taxon>Planctomycetota</taxon>
        <taxon>Phycisphaerae</taxon>
        <taxon>Phycisphaerales</taxon>
        <taxon>Phycisphaeraceae</taxon>
        <taxon>Poriferisphaera</taxon>
    </lineage>
</organism>
<dbReference type="RefSeq" id="WP_145077910.1">
    <property type="nucleotide sequence ID" value="NZ_CP036425.1"/>
</dbReference>
<dbReference type="SUPFAM" id="SSF53383">
    <property type="entry name" value="PLP-dependent transferases"/>
    <property type="match status" value="1"/>
</dbReference>
<dbReference type="Pfam" id="PF00266">
    <property type="entry name" value="Aminotran_5"/>
    <property type="match status" value="1"/>
</dbReference>
<dbReference type="EC" id="2.8.1.7" evidence="3"/>
<gene>
    <name evidence="3" type="primary">csd</name>
    <name evidence="3" type="ORF">KS4_22970</name>
</gene>
<evidence type="ECO:0000313" key="4">
    <source>
        <dbReference type="Proteomes" id="UP000317369"/>
    </source>
</evidence>
<dbReference type="Gene3D" id="3.90.1150.10">
    <property type="entry name" value="Aspartate Aminotransferase, domain 1"/>
    <property type="match status" value="1"/>
</dbReference>
<dbReference type="PANTHER" id="PTHR43586">
    <property type="entry name" value="CYSTEINE DESULFURASE"/>
    <property type="match status" value="1"/>
</dbReference>
<dbReference type="GO" id="GO:0031071">
    <property type="term" value="F:cysteine desulfurase activity"/>
    <property type="evidence" value="ECO:0007669"/>
    <property type="project" value="UniProtKB-EC"/>
</dbReference>
<dbReference type="InterPro" id="IPR015422">
    <property type="entry name" value="PyrdxlP-dep_Trfase_small"/>
</dbReference>
<name>A0A517YVM4_9BACT</name>
<evidence type="ECO:0000313" key="3">
    <source>
        <dbReference type="EMBL" id="QDU34232.1"/>
    </source>
</evidence>